<evidence type="ECO:0000313" key="1">
    <source>
        <dbReference type="EMBL" id="UVO09131.1"/>
    </source>
</evidence>
<name>A0AAE9NSH2_9GAMM</name>
<protein>
    <submittedName>
        <fullName evidence="1">Uncharacterized protein</fullName>
    </submittedName>
</protein>
<accession>A0AAE9NSH2</accession>
<dbReference type="EMBL" id="CP090065">
    <property type="protein sequence ID" value="UVO09131.1"/>
    <property type="molecule type" value="Genomic_DNA"/>
</dbReference>
<sequence>MMANDEIKNKLVSVLASQQAQGKTPEQAVEHILQALGGRAGDVSRISVLTSTLIADVLYTVYQDAITHQQIAVILHKLGYAARDIAVASHAIYPQLTVQEIGQLLQRSDIYPTIDRAALLDALTYANFSKAEGEQAADALGI</sequence>
<proteinExistence type="predicted"/>
<organism evidence="1 2">
    <name type="scientific">Pectobacterium polonicum</name>
    <dbReference type="NCBI Taxonomy" id="2485124"/>
    <lineage>
        <taxon>Bacteria</taxon>
        <taxon>Pseudomonadati</taxon>
        <taxon>Pseudomonadota</taxon>
        <taxon>Gammaproteobacteria</taxon>
        <taxon>Enterobacterales</taxon>
        <taxon>Pectobacteriaceae</taxon>
        <taxon>Pectobacterium</taxon>
    </lineage>
</organism>
<dbReference type="Proteomes" id="UP001059272">
    <property type="component" value="Chromosome"/>
</dbReference>
<gene>
    <name evidence="1" type="ORF">LW347_03875</name>
</gene>
<dbReference type="AlphaFoldDB" id="A0AAE9NSH2"/>
<dbReference type="KEGG" id="ppoo:LW347_03875"/>
<reference evidence="1" key="1">
    <citation type="submission" date="2021-12" db="EMBL/GenBank/DDBJ databases">
        <title>Genome sequence of novel Pectobacterium sp. causing blackleg.</title>
        <authorList>
            <person name="Wang J."/>
        </authorList>
    </citation>
    <scope>NUCLEOTIDE SEQUENCE</scope>
    <source>
        <strain evidence="1">BY21311</strain>
    </source>
</reference>
<evidence type="ECO:0000313" key="2">
    <source>
        <dbReference type="Proteomes" id="UP001059272"/>
    </source>
</evidence>